<dbReference type="Pfam" id="PF00702">
    <property type="entry name" value="Hydrolase"/>
    <property type="match status" value="1"/>
</dbReference>
<dbReference type="EMBL" id="BMDX01000001">
    <property type="protein sequence ID" value="GGA64215.1"/>
    <property type="molecule type" value="Genomic_DNA"/>
</dbReference>
<protein>
    <submittedName>
        <fullName evidence="4">Haloacid dehalogenase</fullName>
    </submittedName>
</protein>
<comment type="cofactor">
    <cofactor evidence="1">
        <name>Mg(2+)</name>
        <dbReference type="ChEBI" id="CHEBI:18420"/>
    </cofactor>
</comment>
<dbReference type="GO" id="GO:0009231">
    <property type="term" value="P:riboflavin biosynthetic process"/>
    <property type="evidence" value="ECO:0007669"/>
    <property type="project" value="TreeGrafter"/>
</dbReference>
<dbReference type="SFLD" id="SFLDS00003">
    <property type="entry name" value="Haloacid_Dehalogenase"/>
    <property type="match status" value="1"/>
</dbReference>
<dbReference type="Proteomes" id="UP000619743">
    <property type="component" value="Unassembled WGS sequence"/>
</dbReference>
<dbReference type="AlphaFoldDB" id="A0A8J2U1U6"/>
<dbReference type="GO" id="GO:0016787">
    <property type="term" value="F:hydrolase activity"/>
    <property type="evidence" value="ECO:0007669"/>
    <property type="project" value="UniProtKB-KW"/>
</dbReference>
<dbReference type="InterPro" id="IPR036412">
    <property type="entry name" value="HAD-like_sf"/>
</dbReference>
<comment type="caution">
    <text evidence="4">The sequence shown here is derived from an EMBL/GenBank/DDBJ whole genome shotgun (WGS) entry which is preliminary data.</text>
</comment>
<keyword evidence="5" id="KW-1185">Reference proteome</keyword>
<gene>
    <name evidence="4" type="ORF">GCM10011369_02010</name>
</gene>
<dbReference type="PANTHER" id="PTHR46470">
    <property type="entry name" value="N-ACYLNEURAMINATE-9-PHOSPHATASE"/>
    <property type="match status" value="1"/>
</dbReference>
<dbReference type="InterPro" id="IPR051400">
    <property type="entry name" value="HAD-like_hydrolase"/>
</dbReference>
<dbReference type="SUPFAM" id="SSF56784">
    <property type="entry name" value="HAD-like"/>
    <property type="match status" value="1"/>
</dbReference>
<dbReference type="PANTHER" id="PTHR46470:SF4">
    <property type="entry name" value="5-AMINO-6-(5-PHOSPHO-D-RIBITYLAMINO)URACIL PHOSPHATASE YIGB"/>
    <property type="match status" value="1"/>
</dbReference>
<dbReference type="Gene3D" id="1.20.120.1600">
    <property type="match status" value="1"/>
</dbReference>
<dbReference type="NCBIfam" id="TIGR01549">
    <property type="entry name" value="HAD-SF-IA-v1"/>
    <property type="match status" value="1"/>
</dbReference>
<evidence type="ECO:0000256" key="3">
    <source>
        <dbReference type="ARBA" id="ARBA00022842"/>
    </source>
</evidence>
<proteinExistence type="predicted"/>
<reference evidence="5" key="1">
    <citation type="journal article" date="2019" name="Int. J. Syst. Evol. Microbiol.">
        <title>The Global Catalogue of Microorganisms (GCM) 10K type strain sequencing project: providing services to taxonomists for standard genome sequencing and annotation.</title>
        <authorList>
            <consortium name="The Broad Institute Genomics Platform"/>
            <consortium name="The Broad Institute Genome Sequencing Center for Infectious Disease"/>
            <person name="Wu L."/>
            <person name="Ma J."/>
        </authorList>
    </citation>
    <scope>NUCLEOTIDE SEQUENCE [LARGE SCALE GENOMIC DNA]</scope>
    <source>
        <strain evidence="5">CGMCC 1.10130</strain>
    </source>
</reference>
<dbReference type="Gene3D" id="3.40.50.1000">
    <property type="entry name" value="HAD superfamily/HAD-like"/>
    <property type="match status" value="1"/>
</dbReference>
<keyword evidence="2" id="KW-0378">Hydrolase</keyword>
<dbReference type="SFLD" id="SFLDG01129">
    <property type="entry name" value="C1.5:_HAD__Beta-PGM__Phosphata"/>
    <property type="match status" value="1"/>
</dbReference>
<sequence>MRVYKRWQRPLAISFDLDDTLYDNAPNMVKAEAELQAWLTELHQDFAAMSVVDWAKYRRQVALQHAHLGDDMTALRRAALQQAFAARGFAAADSKRLAEQGFELFLHHRNQFQVAKDIVALMQRLKTRYRLVAITNGNAQPHLIGLDKVFDHIFYPLAGQYRAKPHVDLFRLAEHKLAIKPHQGLHLGDHLISDVAGAIGAGWHAGWFNPAQTQLTPSQRALALPHLEYSRLAELVDVLMA</sequence>
<evidence type="ECO:0000256" key="1">
    <source>
        <dbReference type="ARBA" id="ARBA00001946"/>
    </source>
</evidence>
<evidence type="ECO:0000313" key="4">
    <source>
        <dbReference type="EMBL" id="GGA64215.1"/>
    </source>
</evidence>
<keyword evidence="3" id="KW-0460">Magnesium</keyword>
<name>A0A8J2U1U6_9GAMM</name>
<evidence type="ECO:0000256" key="2">
    <source>
        <dbReference type="ARBA" id="ARBA00022801"/>
    </source>
</evidence>
<dbReference type="InterPro" id="IPR006439">
    <property type="entry name" value="HAD-SF_hydro_IA"/>
</dbReference>
<accession>A0A8J2U1U6</accession>
<dbReference type="InterPro" id="IPR023214">
    <property type="entry name" value="HAD_sf"/>
</dbReference>
<evidence type="ECO:0000313" key="5">
    <source>
        <dbReference type="Proteomes" id="UP000619743"/>
    </source>
</evidence>
<organism evidence="4 5">
    <name type="scientific">Neiella marina</name>
    <dbReference type="NCBI Taxonomy" id="508461"/>
    <lineage>
        <taxon>Bacteria</taxon>
        <taxon>Pseudomonadati</taxon>
        <taxon>Pseudomonadota</taxon>
        <taxon>Gammaproteobacteria</taxon>
        <taxon>Alteromonadales</taxon>
        <taxon>Echinimonadaceae</taxon>
        <taxon>Neiella</taxon>
    </lineage>
</organism>